<dbReference type="GO" id="GO:0005506">
    <property type="term" value="F:iron ion binding"/>
    <property type="evidence" value="ECO:0007669"/>
    <property type="project" value="InterPro"/>
</dbReference>
<evidence type="ECO:0000256" key="6">
    <source>
        <dbReference type="ARBA" id="ARBA00023002"/>
    </source>
</evidence>
<dbReference type="CDD" id="cd11072">
    <property type="entry name" value="CYP71-like"/>
    <property type="match status" value="1"/>
</dbReference>
<feature type="chain" id="PRO_5032953985" evidence="12">
    <location>
        <begin position="19"/>
        <end position="514"/>
    </location>
</feature>
<evidence type="ECO:0000256" key="1">
    <source>
        <dbReference type="ARBA" id="ARBA00001971"/>
    </source>
</evidence>
<dbReference type="GO" id="GO:0004497">
    <property type="term" value="F:monooxygenase activity"/>
    <property type="evidence" value="ECO:0007669"/>
    <property type="project" value="UniProtKB-KW"/>
</dbReference>
<dbReference type="AlphaFoldDB" id="A0A834WXC8"/>
<dbReference type="InterPro" id="IPR017972">
    <property type="entry name" value="Cyt_P450_CS"/>
</dbReference>
<dbReference type="GO" id="GO:0016020">
    <property type="term" value="C:membrane"/>
    <property type="evidence" value="ECO:0007669"/>
    <property type="project" value="UniProtKB-SubCell"/>
</dbReference>
<dbReference type="PANTHER" id="PTHR47943:SF2">
    <property type="entry name" value="CYTOCHROME P450"/>
    <property type="match status" value="1"/>
</dbReference>
<keyword evidence="8 11" id="KW-0503">Monooxygenase</keyword>
<dbReference type="Pfam" id="PF00067">
    <property type="entry name" value="p450"/>
    <property type="match status" value="1"/>
</dbReference>
<keyword evidence="5 10" id="KW-0479">Metal-binding</keyword>
<reference evidence="13" key="1">
    <citation type="submission" date="2020-09" db="EMBL/GenBank/DDBJ databases">
        <title>Genome-Enabled Discovery of Anthraquinone Biosynthesis in Senna tora.</title>
        <authorList>
            <person name="Kang S.-H."/>
            <person name="Pandey R.P."/>
            <person name="Lee C.-M."/>
            <person name="Sim J.-S."/>
            <person name="Jeong J.-T."/>
            <person name="Choi B.-S."/>
            <person name="Jung M."/>
            <person name="Ginzburg D."/>
            <person name="Zhao K."/>
            <person name="Won S.Y."/>
            <person name="Oh T.-J."/>
            <person name="Yu Y."/>
            <person name="Kim N.-H."/>
            <person name="Lee O.R."/>
            <person name="Lee T.-H."/>
            <person name="Bashyal P."/>
            <person name="Kim T.-S."/>
            <person name="Lee W.-H."/>
            <person name="Kawkins C."/>
            <person name="Kim C.-K."/>
            <person name="Kim J.S."/>
            <person name="Ahn B.O."/>
            <person name="Rhee S.Y."/>
            <person name="Sohng J.K."/>
        </authorList>
    </citation>
    <scope>NUCLEOTIDE SEQUENCE</scope>
    <source>
        <tissue evidence="13">Leaf</tissue>
    </source>
</reference>
<keyword evidence="9" id="KW-0472">Membrane</keyword>
<evidence type="ECO:0000256" key="9">
    <source>
        <dbReference type="ARBA" id="ARBA00023136"/>
    </source>
</evidence>
<comment type="caution">
    <text evidence="13">The sequence shown here is derived from an EMBL/GenBank/DDBJ whole genome shotgun (WGS) entry which is preliminary data.</text>
</comment>
<dbReference type="InterPro" id="IPR036396">
    <property type="entry name" value="Cyt_P450_sf"/>
</dbReference>
<dbReference type="InterPro" id="IPR001128">
    <property type="entry name" value="Cyt_P450"/>
</dbReference>
<gene>
    <name evidence="13" type="ORF">G2W53_009093</name>
</gene>
<keyword evidence="4 10" id="KW-0349">Heme</keyword>
<dbReference type="GO" id="GO:0016705">
    <property type="term" value="F:oxidoreductase activity, acting on paired donors, with incorporation or reduction of molecular oxygen"/>
    <property type="evidence" value="ECO:0007669"/>
    <property type="project" value="InterPro"/>
</dbReference>
<dbReference type="SUPFAM" id="SSF48264">
    <property type="entry name" value="Cytochrome P450"/>
    <property type="match status" value="1"/>
</dbReference>
<dbReference type="PROSITE" id="PS00086">
    <property type="entry name" value="CYTOCHROME_P450"/>
    <property type="match status" value="1"/>
</dbReference>
<accession>A0A834WXC8</accession>
<evidence type="ECO:0000256" key="7">
    <source>
        <dbReference type="ARBA" id="ARBA00023004"/>
    </source>
</evidence>
<evidence type="ECO:0000256" key="4">
    <source>
        <dbReference type="ARBA" id="ARBA00022617"/>
    </source>
</evidence>
<dbReference type="GO" id="GO:0020037">
    <property type="term" value="F:heme binding"/>
    <property type="evidence" value="ECO:0007669"/>
    <property type="project" value="InterPro"/>
</dbReference>
<evidence type="ECO:0000256" key="8">
    <source>
        <dbReference type="ARBA" id="ARBA00023033"/>
    </source>
</evidence>
<comment type="cofactor">
    <cofactor evidence="1 10">
        <name>heme</name>
        <dbReference type="ChEBI" id="CHEBI:30413"/>
    </cofactor>
</comment>
<proteinExistence type="inferred from homology"/>
<dbReference type="PRINTS" id="PR00385">
    <property type="entry name" value="P450"/>
</dbReference>
<evidence type="ECO:0000256" key="2">
    <source>
        <dbReference type="ARBA" id="ARBA00004370"/>
    </source>
</evidence>
<comment type="similarity">
    <text evidence="3 11">Belongs to the cytochrome P450 family.</text>
</comment>
<dbReference type="InterPro" id="IPR002401">
    <property type="entry name" value="Cyt_P450_E_grp-I"/>
</dbReference>
<evidence type="ECO:0000313" key="13">
    <source>
        <dbReference type="EMBL" id="KAF7834234.1"/>
    </source>
</evidence>
<name>A0A834WXC8_9FABA</name>
<keyword evidence="6 11" id="KW-0560">Oxidoreductase</keyword>
<dbReference type="EMBL" id="JAAIUW010000004">
    <property type="protein sequence ID" value="KAF7834234.1"/>
    <property type="molecule type" value="Genomic_DNA"/>
</dbReference>
<dbReference type="Proteomes" id="UP000634136">
    <property type="component" value="Unassembled WGS sequence"/>
</dbReference>
<keyword evidence="7 10" id="KW-0408">Iron</keyword>
<feature type="binding site" description="axial binding residue" evidence="10">
    <location>
        <position position="453"/>
    </location>
    <ligand>
        <name>heme</name>
        <dbReference type="ChEBI" id="CHEBI:30413"/>
    </ligand>
    <ligandPart>
        <name>Fe</name>
        <dbReference type="ChEBI" id="CHEBI:18248"/>
    </ligandPart>
</feature>
<evidence type="ECO:0000256" key="11">
    <source>
        <dbReference type="RuleBase" id="RU000461"/>
    </source>
</evidence>
<organism evidence="13 14">
    <name type="scientific">Senna tora</name>
    <dbReference type="NCBI Taxonomy" id="362788"/>
    <lineage>
        <taxon>Eukaryota</taxon>
        <taxon>Viridiplantae</taxon>
        <taxon>Streptophyta</taxon>
        <taxon>Embryophyta</taxon>
        <taxon>Tracheophyta</taxon>
        <taxon>Spermatophyta</taxon>
        <taxon>Magnoliopsida</taxon>
        <taxon>eudicotyledons</taxon>
        <taxon>Gunneridae</taxon>
        <taxon>Pentapetalae</taxon>
        <taxon>rosids</taxon>
        <taxon>fabids</taxon>
        <taxon>Fabales</taxon>
        <taxon>Fabaceae</taxon>
        <taxon>Caesalpinioideae</taxon>
        <taxon>Cassia clade</taxon>
        <taxon>Senna</taxon>
    </lineage>
</organism>
<sequence>MIWIAVLFVLSLAYLLQWRRNKNKKARKLPPGPRGFPIIGNLHMLGSHPHRDLHRLSQKHGPIMYLRLGFVPTIVVSSPQAAHLFLKTHDLLFASRPPHEAAKYEEFSAARNFFEYMSWGQRNLSFSQYGAYWRNMRKMCTLELLSTTKINTFQAMRKEELDLLIEKILEVAARRDDDDVCVDLSAKVATLSANMSCRMVLGKKYMDEEFDEKGFKGVMQEGMQLGAAPNIADYIPYIGKLDLQGLTPRMKAVAKTFDDFFEKIIDEHVQSQNTDKGKTKDFVDVLLGFVGTEESEYRIERPNIKAIILDMLAGSMDTSATAIEWTLSELMKNPRVIKKVQKELESVVGIERKVEESDLEKLHYLNCVIKESLRIHPVAPLLIPHYSLQDCTVGEYFIPKNSRVIINAWAIMRDPIVWSEADKFWPERFEESSVDVRGHDFELIPFGSGRRGCPGIQLGLTVIRLVVAQLVHCFEWELPRGVMAGDLDMSEEFGLTMPRAKHLFVVPTRYRLLK</sequence>
<dbReference type="Gene3D" id="1.10.630.10">
    <property type="entry name" value="Cytochrome P450"/>
    <property type="match status" value="1"/>
</dbReference>
<dbReference type="PANTHER" id="PTHR47943">
    <property type="entry name" value="CYTOCHROME P450 93A3-LIKE"/>
    <property type="match status" value="1"/>
</dbReference>
<keyword evidence="12" id="KW-0732">Signal</keyword>
<protein>
    <submittedName>
        <fullName evidence="13">Cytochrome P450 CYP736A12-like</fullName>
    </submittedName>
</protein>
<feature type="signal peptide" evidence="12">
    <location>
        <begin position="1"/>
        <end position="18"/>
    </location>
</feature>
<evidence type="ECO:0000313" key="14">
    <source>
        <dbReference type="Proteomes" id="UP000634136"/>
    </source>
</evidence>
<evidence type="ECO:0000256" key="5">
    <source>
        <dbReference type="ARBA" id="ARBA00022723"/>
    </source>
</evidence>
<evidence type="ECO:0000256" key="10">
    <source>
        <dbReference type="PIRSR" id="PIRSR602401-1"/>
    </source>
</evidence>
<keyword evidence="14" id="KW-1185">Reference proteome</keyword>
<comment type="subcellular location">
    <subcellularLocation>
        <location evidence="2">Membrane</location>
    </subcellularLocation>
</comment>
<evidence type="ECO:0000256" key="12">
    <source>
        <dbReference type="SAM" id="SignalP"/>
    </source>
</evidence>
<dbReference type="FunFam" id="1.10.630.10:FF:000011">
    <property type="entry name" value="Cytochrome P450 83B1"/>
    <property type="match status" value="1"/>
</dbReference>
<dbReference type="OrthoDB" id="2789670at2759"/>
<evidence type="ECO:0000256" key="3">
    <source>
        <dbReference type="ARBA" id="ARBA00010617"/>
    </source>
</evidence>
<dbReference type="PRINTS" id="PR00463">
    <property type="entry name" value="EP450I"/>
</dbReference>